<dbReference type="AlphaFoldDB" id="A0AA36G637"/>
<feature type="compositionally biased region" description="Pro residues" evidence="1">
    <location>
        <begin position="483"/>
        <end position="497"/>
    </location>
</feature>
<feature type="non-terminal residue" evidence="2">
    <location>
        <position position="1"/>
    </location>
</feature>
<gene>
    <name evidence="2" type="ORF">MSPICULIGERA_LOCUS17684</name>
</gene>
<comment type="caution">
    <text evidence="2">The sequence shown here is derived from an EMBL/GenBank/DDBJ whole genome shotgun (WGS) entry which is preliminary data.</text>
</comment>
<protein>
    <submittedName>
        <fullName evidence="2">Uncharacterized protein</fullName>
    </submittedName>
</protein>
<evidence type="ECO:0000256" key="1">
    <source>
        <dbReference type="SAM" id="MobiDB-lite"/>
    </source>
</evidence>
<feature type="region of interest" description="Disordered" evidence="1">
    <location>
        <begin position="437"/>
        <end position="535"/>
    </location>
</feature>
<dbReference type="EMBL" id="CATQJA010002657">
    <property type="protein sequence ID" value="CAJ0579468.1"/>
    <property type="molecule type" value="Genomic_DNA"/>
</dbReference>
<evidence type="ECO:0000313" key="2">
    <source>
        <dbReference type="EMBL" id="CAJ0579468.1"/>
    </source>
</evidence>
<proteinExistence type="predicted"/>
<evidence type="ECO:0000313" key="3">
    <source>
        <dbReference type="Proteomes" id="UP001177023"/>
    </source>
</evidence>
<feature type="compositionally biased region" description="Pro residues" evidence="1">
    <location>
        <begin position="525"/>
        <end position="535"/>
    </location>
</feature>
<feature type="compositionally biased region" description="Acidic residues" evidence="1">
    <location>
        <begin position="447"/>
        <end position="468"/>
    </location>
</feature>
<reference evidence="2" key="1">
    <citation type="submission" date="2023-06" db="EMBL/GenBank/DDBJ databases">
        <authorList>
            <person name="Delattre M."/>
        </authorList>
    </citation>
    <scope>NUCLEOTIDE SEQUENCE</scope>
    <source>
        <strain evidence="2">AF72</strain>
    </source>
</reference>
<dbReference type="Proteomes" id="UP001177023">
    <property type="component" value="Unassembled WGS sequence"/>
</dbReference>
<organism evidence="2 3">
    <name type="scientific">Mesorhabditis spiculigera</name>
    <dbReference type="NCBI Taxonomy" id="96644"/>
    <lineage>
        <taxon>Eukaryota</taxon>
        <taxon>Metazoa</taxon>
        <taxon>Ecdysozoa</taxon>
        <taxon>Nematoda</taxon>
        <taxon>Chromadorea</taxon>
        <taxon>Rhabditida</taxon>
        <taxon>Rhabditina</taxon>
        <taxon>Rhabditomorpha</taxon>
        <taxon>Rhabditoidea</taxon>
        <taxon>Rhabditidae</taxon>
        <taxon>Mesorhabditinae</taxon>
        <taxon>Mesorhabditis</taxon>
    </lineage>
</organism>
<accession>A0AA36G637</accession>
<keyword evidence="3" id="KW-1185">Reference proteome</keyword>
<feature type="compositionally biased region" description="Basic and acidic residues" evidence="1">
    <location>
        <begin position="509"/>
        <end position="523"/>
    </location>
</feature>
<sequence length="535" mass="61772">MPRRVLSFAKTQSPNGDRFLSVFDIDDKEDIDCYYTTNLSLAPGEWYYLDAEPNGRNICSVDENNIRAIPAEEIRDLPRLEFQDDRFTVWAPVVFSRDVAHESKARAIAFSNELGRVYSPEYHYELADDCPYRANAQIAAKYEVKWQFYEYLNAKEMIDGQEKYVEVAKKLMTASAKCYPPGFLVRTAANPWAIRENRSRRREEYANHMRNGVGPSRFNETDVMQPVRFVPWEKMTHDEASDHLRENLEMLVIEHDPVHEQFYAWHRHTRFVALPHRNEEGLDMPTVKTVNVGDWFSGTVKHAKKGSKYAKTNGLYVFKVIRRVAPPVTTRVYQSDYVEVEIALRITYDVEIKREIHQDGRLIESVPIRHNDLGYVAFPREEFEKYKGKRVRCIAHSLTIGSRGLGQARMARCAFEVTKILGEMAEGEKMEVEEVLHEVPAPRNSDSEDDEEFDEDEESDDEDDDEVEALTRDGRRPGFASPPSLPEKPWAPEPDFGPPGLSKPYESMPHFEPRHSSTPRERSPSPGPSRNPIPR</sequence>
<name>A0AA36G637_9BILA</name>